<keyword evidence="2" id="KW-1133">Transmembrane helix</keyword>
<dbReference type="PANTHER" id="PTHR21666:SF270">
    <property type="entry name" value="MUREIN HYDROLASE ACTIVATOR ENVC"/>
    <property type="match status" value="1"/>
</dbReference>
<dbReference type="PANTHER" id="PTHR21666">
    <property type="entry name" value="PEPTIDASE-RELATED"/>
    <property type="match status" value="1"/>
</dbReference>
<dbReference type="InterPro" id="IPR016047">
    <property type="entry name" value="M23ase_b-sheet_dom"/>
</dbReference>
<dbReference type="EMBL" id="BORR01000028">
    <property type="protein sequence ID" value="GIO39878.1"/>
    <property type="molecule type" value="Genomic_DNA"/>
</dbReference>
<protein>
    <recommendedName>
        <fullName evidence="3">M23ase beta-sheet core domain-containing protein</fullName>
    </recommendedName>
</protein>
<evidence type="ECO:0000313" key="4">
    <source>
        <dbReference type="EMBL" id="GIO39878.1"/>
    </source>
</evidence>
<dbReference type="Gene3D" id="2.70.70.10">
    <property type="entry name" value="Glucose Permease (Domain IIA)"/>
    <property type="match status" value="1"/>
</dbReference>
<dbReference type="GO" id="GO:0004222">
    <property type="term" value="F:metalloendopeptidase activity"/>
    <property type="evidence" value="ECO:0007669"/>
    <property type="project" value="TreeGrafter"/>
</dbReference>
<dbReference type="SUPFAM" id="SSF51261">
    <property type="entry name" value="Duplicated hybrid motif"/>
    <property type="match status" value="1"/>
</dbReference>
<feature type="domain" description="M23ase beta-sheet core" evidence="3">
    <location>
        <begin position="210"/>
        <end position="293"/>
    </location>
</feature>
<reference evidence="4 5" key="1">
    <citation type="submission" date="2021-03" db="EMBL/GenBank/DDBJ databases">
        <title>Antimicrobial resistance genes in bacteria isolated from Japanese honey, and their potential for conferring macrolide and lincosamide resistance in the American foulbrood pathogen Paenibacillus larvae.</title>
        <authorList>
            <person name="Okamoto M."/>
            <person name="Kumagai M."/>
            <person name="Kanamori H."/>
            <person name="Takamatsu D."/>
        </authorList>
    </citation>
    <scope>NUCLEOTIDE SEQUENCE [LARGE SCALE GENOMIC DNA]</scope>
    <source>
        <strain evidence="4 5">J41TS12</strain>
    </source>
</reference>
<organism evidence="4 5">
    <name type="scientific">Paenibacillus antibioticophila</name>
    <dbReference type="NCBI Taxonomy" id="1274374"/>
    <lineage>
        <taxon>Bacteria</taxon>
        <taxon>Bacillati</taxon>
        <taxon>Bacillota</taxon>
        <taxon>Bacilli</taxon>
        <taxon>Bacillales</taxon>
        <taxon>Paenibacillaceae</taxon>
        <taxon>Paenibacillus</taxon>
    </lineage>
</organism>
<dbReference type="Proteomes" id="UP000681162">
    <property type="component" value="Unassembled WGS sequence"/>
</dbReference>
<name>A0A919XY89_9BACL</name>
<dbReference type="AlphaFoldDB" id="A0A919XY89"/>
<accession>A0A919XY89</accession>
<feature type="transmembrane region" description="Helical" evidence="2">
    <location>
        <begin position="101"/>
        <end position="118"/>
    </location>
</feature>
<comment type="caution">
    <text evidence="4">The sequence shown here is derived from an EMBL/GenBank/DDBJ whole genome shotgun (WGS) entry which is preliminary data.</text>
</comment>
<dbReference type="RefSeq" id="WP_212943599.1">
    <property type="nucleotide sequence ID" value="NZ_BORR01000028.1"/>
</dbReference>
<keyword evidence="5" id="KW-1185">Reference proteome</keyword>
<evidence type="ECO:0000256" key="2">
    <source>
        <dbReference type="SAM" id="Phobius"/>
    </source>
</evidence>
<keyword evidence="2" id="KW-0472">Membrane</keyword>
<evidence type="ECO:0000256" key="1">
    <source>
        <dbReference type="SAM" id="MobiDB-lite"/>
    </source>
</evidence>
<gene>
    <name evidence="4" type="ORF">J41TS12_47390</name>
</gene>
<feature type="region of interest" description="Disordered" evidence="1">
    <location>
        <begin position="34"/>
        <end position="66"/>
    </location>
</feature>
<proteinExistence type="predicted"/>
<evidence type="ECO:0000259" key="3">
    <source>
        <dbReference type="Pfam" id="PF01551"/>
    </source>
</evidence>
<evidence type="ECO:0000313" key="5">
    <source>
        <dbReference type="Proteomes" id="UP000681162"/>
    </source>
</evidence>
<dbReference type="Pfam" id="PF01551">
    <property type="entry name" value="Peptidase_M23"/>
    <property type="match status" value="1"/>
</dbReference>
<dbReference type="InterPro" id="IPR011055">
    <property type="entry name" value="Dup_hybrid_motif"/>
</dbReference>
<sequence>MDVKMNVKKRREERIRQLTLGELAKGQAYEGMDLQPAWRAEQTAGSRSVQKLPLHKQPDQEEPDPELLWKRGQGRWNELNDSGHGNNEIPGQGRPTYWTRLFLRIMISAVLFLSVWGMNRFEPEWAFPIRVFVAESLSSEMDLSAVEAWYEQMFGGAPSFIPIFQHTGEKGVKVGSSGSFIAPIEGTLAGPFALSLKGVEIVPVSDSLLGEQVKVVETGRILSVNEDALTGTTITVQHAKGYESVYGRLKQALVSKGDWVEIGDSIGVLEGAGSSVPPTLYFGLKKDGLYIDPVDVIPLD</sequence>
<keyword evidence="2" id="KW-0812">Transmembrane</keyword>
<dbReference type="CDD" id="cd12797">
    <property type="entry name" value="M23_peptidase"/>
    <property type="match status" value="1"/>
</dbReference>
<dbReference type="InterPro" id="IPR050570">
    <property type="entry name" value="Cell_wall_metabolism_enzyme"/>
</dbReference>